<evidence type="ECO:0000256" key="1">
    <source>
        <dbReference type="SAM" id="SignalP"/>
    </source>
</evidence>
<evidence type="ECO:0000313" key="3">
    <source>
        <dbReference type="Proteomes" id="UP000199317"/>
    </source>
</evidence>
<keyword evidence="3" id="KW-1185">Reference proteome</keyword>
<keyword evidence="1" id="KW-0732">Signal</keyword>
<feature type="chain" id="PRO_5011592544" description="Cytochrome c domain-containing protein" evidence="1">
    <location>
        <begin position="23"/>
        <end position="488"/>
    </location>
</feature>
<sequence length="488" mass="53848">MNVSRSALILLAGIGMAVGPVASQPAVPAGNVGFASSLLDRPDKWSGDLFKASYAFPTNSSDMSAQPWLTLDPRKPQEREAYYAAVLAYGLTAFTGDISDGCKEVANGWYHAPWMTLSFGNGPDDVAKGNIGAGREPICGLTQERPAPKGYLHASQTRDDVQSWAVGMFNQPGGHVLGRIWRNRSVADLSDMRYPEGTFIIKFLFTEASEAEVPYLKGAPMWSANIYTSFGAASRETKPMRLLQVDFAIRDKRMDAQTGWVFGTFMYANVDASTSPHWTKNLLPVGVMWGNDPGETMPAAFKEQALDPQITKLRDQGLLFDLKRRREFGWKDRVNGPIDNPASSCLSCHGTGQVHKQENIKQFITPSARPATDANKMLWFRNIKAGDPFVFTQDELKVLDQRAPSDVRADWTLGRMADFVSTDYSLQVRMGIETSRAYANQQAIAAVNQLKLQAPKTFAKKLTGLDELSAGYKRESRRVERAGTKVSP</sequence>
<dbReference type="OrthoDB" id="8830878at2"/>
<dbReference type="EMBL" id="FNJL01000050">
    <property type="protein sequence ID" value="SDP93290.1"/>
    <property type="molecule type" value="Genomic_DNA"/>
</dbReference>
<proteinExistence type="predicted"/>
<evidence type="ECO:0000313" key="2">
    <source>
        <dbReference type="EMBL" id="SDP93290.1"/>
    </source>
</evidence>
<protein>
    <recommendedName>
        <fullName evidence="4">Cytochrome c domain-containing protein</fullName>
    </recommendedName>
</protein>
<accession>A0A1H0WRF8</accession>
<dbReference type="Proteomes" id="UP000199317">
    <property type="component" value="Unassembled WGS sequence"/>
</dbReference>
<dbReference type="AlphaFoldDB" id="A0A1H0WRF8"/>
<organism evidence="2 3">
    <name type="scientific">Paracidovorax cattleyae</name>
    <dbReference type="NCBI Taxonomy" id="80868"/>
    <lineage>
        <taxon>Bacteria</taxon>
        <taxon>Pseudomonadati</taxon>
        <taxon>Pseudomonadota</taxon>
        <taxon>Betaproteobacteria</taxon>
        <taxon>Burkholderiales</taxon>
        <taxon>Comamonadaceae</taxon>
        <taxon>Paracidovorax</taxon>
    </lineage>
</organism>
<evidence type="ECO:0008006" key="4">
    <source>
        <dbReference type="Google" id="ProtNLM"/>
    </source>
</evidence>
<reference evidence="3" key="1">
    <citation type="submission" date="2016-10" db="EMBL/GenBank/DDBJ databases">
        <authorList>
            <person name="Varghese N."/>
            <person name="Submissions S."/>
        </authorList>
    </citation>
    <scope>NUCLEOTIDE SEQUENCE [LARGE SCALE GENOMIC DNA]</scope>
    <source>
        <strain evidence="3">DSM 17101</strain>
    </source>
</reference>
<name>A0A1H0WRF8_9BURK</name>
<gene>
    <name evidence="2" type="ORF">SAMN04489708_1507</name>
</gene>
<feature type="signal peptide" evidence="1">
    <location>
        <begin position="1"/>
        <end position="22"/>
    </location>
</feature>
<dbReference type="RefSeq" id="WP_143016008.1">
    <property type="nucleotide sequence ID" value="NZ_FNJL01000050.1"/>
</dbReference>